<dbReference type="GO" id="GO:0003700">
    <property type="term" value="F:DNA-binding transcription factor activity"/>
    <property type="evidence" value="ECO:0007669"/>
    <property type="project" value="InterPro"/>
</dbReference>
<comment type="caution">
    <text evidence="10">The sequence shown here is derived from an EMBL/GenBank/DDBJ whole genome shotgun (WGS) entry which is preliminary data.</text>
</comment>
<feature type="signal peptide" evidence="8">
    <location>
        <begin position="1"/>
        <end position="22"/>
    </location>
</feature>
<dbReference type="InterPro" id="IPR001471">
    <property type="entry name" value="AP2/ERF_dom"/>
</dbReference>
<protein>
    <recommendedName>
        <fullName evidence="9">AP2/ERF domain-containing protein</fullName>
    </recommendedName>
</protein>
<dbReference type="InterPro" id="IPR051032">
    <property type="entry name" value="AP2/ERF_TF_ERF_subfamily"/>
</dbReference>
<dbReference type="PANTHER" id="PTHR31985">
    <property type="entry name" value="ETHYLENE-RESPONSIVE TRANSCRIPTION FACTOR ERF042-RELATED"/>
    <property type="match status" value="1"/>
</dbReference>
<name>A0AA38GFV6_TAXCH</name>
<keyword evidence="8" id="KW-0732">Signal</keyword>
<feature type="non-terminal residue" evidence="10">
    <location>
        <position position="1"/>
    </location>
</feature>
<dbReference type="GO" id="GO:0003677">
    <property type="term" value="F:DNA binding"/>
    <property type="evidence" value="ECO:0007669"/>
    <property type="project" value="UniProtKB-KW"/>
</dbReference>
<evidence type="ECO:0000256" key="6">
    <source>
        <dbReference type="ARBA" id="ARBA00023242"/>
    </source>
</evidence>
<dbReference type="SMART" id="SM00380">
    <property type="entry name" value="AP2"/>
    <property type="match status" value="1"/>
</dbReference>
<evidence type="ECO:0000313" key="10">
    <source>
        <dbReference type="EMBL" id="KAH9320698.1"/>
    </source>
</evidence>
<sequence>SSRKVCLLTVFPIKTFIGTTLCCWDSGMRKEKTSGNGGSGGGEIRRGTKHPTYIGVRKRKWGKWVSEIREPLKDKRIWLGSFPTPEMAACARDAAALALRGPSAAFNFPELINSLPLPLTCSPADIQAAAALAAQTHASASQPSTPPLFFQEERVDKEPPHPLCSDNTTYADSINEDPCKDLAVLESIDMDVDHAVEDVDLLDLGNLLRNITDDTSSFLHQNAFIAEDELDYPFMSLWDFT</sequence>
<evidence type="ECO:0000256" key="7">
    <source>
        <dbReference type="ARBA" id="ARBA00024343"/>
    </source>
</evidence>
<keyword evidence="11" id="KW-1185">Reference proteome</keyword>
<comment type="subcellular location">
    <subcellularLocation>
        <location evidence="1">Nucleus</location>
    </subcellularLocation>
</comment>
<feature type="domain" description="AP2/ERF" evidence="9">
    <location>
        <begin position="52"/>
        <end position="109"/>
    </location>
</feature>
<dbReference type="AlphaFoldDB" id="A0AA38GFV6"/>
<evidence type="ECO:0000256" key="4">
    <source>
        <dbReference type="ARBA" id="ARBA00023159"/>
    </source>
</evidence>
<dbReference type="SUPFAM" id="SSF54171">
    <property type="entry name" value="DNA-binding domain"/>
    <property type="match status" value="1"/>
</dbReference>
<keyword evidence="6" id="KW-0539">Nucleus</keyword>
<dbReference type="PROSITE" id="PS51032">
    <property type="entry name" value="AP2_ERF"/>
    <property type="match status" value="1"/>
</dbReference>
<evidence type="ECO:0000256" key="3">
    <source>
        <dbReference type="ARBA" id="ARBA00023125"/>
    </source>
</evidence>
<keyword evidence="3" id="KW-0238">DNA-binding</keyword>
<proteinExistence type="inferred from homology"/>
<evidence type="ECO:0000256" key="5">
    <source>
        <dbReference type="ARBA" id="ARBA00023163"/>
    </source>
</evidence>
<feature type="chain" id="PRO_5041263312" description="AP2/ERF domain-containing protein" evidence="8">
    <location>
        <begin position="23"/>
        <end position="241"/>
    </location>
</feature>
<organism evidence="10 11">
    <name type="scientific">Taxus chinensis</name>
    <name type="common">Chinese yew</name>
    <name type="synonym">Taxus wallichiana var. chinensis</name>
    <dbReference type="NCBI Taxonomy" id="29808"/>
    <lineage>
        <taxon>Eukaryota</taxon>
        <taxon>Viridiplantae</taxon>
        <taxon>Streptophyta</taxon>
        <taxon>Embryophyta</taxon>
        <taxon>Tracheophyta</taxon>
        <taxon>Spermatophyta</taxon>
        <taxon>Pinopsida</taxon>
        <taxon>Pinidae</taxon>
        <taxon>Conifers II</taxon>
        <taxon>Cupressales</taxon>
        <taxon>Taxaceae</taxon>
        <taxon>Taxus</taxon>
    </lineage>
</organism>
<dbReference type="Proteomes" id="UP000824469">
    <property type="component" value="Unassembled WGS sequence"/>
</dbReference>
<dbReference type="GO" id="GO:0005634">
    <property type="term" value="C:nucleus"/>
    <property type="evidence" value="ECO:0007669"/>
    <property type="project" value="UniProtKB-SubCell"/>
</dbReference>
<evidence type="ECO:0000256" key="1">
    <source>
        <dbReference type="ARBA" id="ARBA00004123"/>
    </source>
</evidence>
<dbReference type="EMBL" id="JAHRHJ020000003">
    <property type="protein sequence ID" value="KAH9320698.1"/>
    <property type="molecule type" value="Genomic_DNA"/>
</dbReference>
<accession>A0AA38GFV6</accession>
<evidence type="ECO:0000256" key="2">
    <source>
        <dbReference type="ARBA" id="ARBA00023015"/>
    </source>
</evidence>
<dbReference type="CDD" id="cd00018">
    <property type="entry name" value="AP2"/>
    <property type="match status" value="1"/>
</dbReference>
<dbReference type="PRINTS" id="PR00367">
    <property type="entry name" value="ETHRSPELEMNT"/>
</dbReference>
<reference evidence="10 11" key="1">
    <citation type="journal article" date="2021" name="Nat. Plants">
        <title>The Taxus genome provides insights into paclitaxel biosynthesis.</title>
        <authorList>
            <person name="Xiong X."/>
            <person name="Gou J."/>
            <person name="Liao Q."/>
            <person name="Li Y."/>
            <person name="Zhou Q."/>
            <person name="Bi G."/>
            <person name="Li C."/>
            <person name="Du R."/>
            <person name="Wang X."/>
            <person name="Sun T."/>
            <person name="Guo L."/>
            <person name="Liang H."/>
            <person name="Lu P."/>
            <person name="Wu Y."/>
            <person name="Zhang Z."/>
            <person name="Ro D.K."/>
            <person name="Shang Y."/>
            <person name="Huang S."/>
            <person name="Yan J."/>
        </authorList>
    </citation>
    <scope>NUCLEOTIDE SEQUENCE [LARGE SCALE GENOMIC DNA]</scope>
    <source>
        <strain evidence="10">Ta-2019</strain>
    </source>
</reference>
<keyword evidence="2" id="KW-0805">Transcription regulation</keyword>
<dbReference type="FunFam" id="3.30.730.10:FF:000001">
    <property type="entry name" value="Ethylene-responsive transcription factor 2"/>
    <property type="match status" value="1"/>
</dbReference>
<evidence type="ECO:0000313" key="11">
    <source>
        <dbReference type="Proteomes" id="UP000824469"/>
    </source>
</evidence>
<dbReference type="PANTHER" id="PTHR31985:SF292">
    <property type="entry name" value="AP2_ERF DOMAIN-CONTAINING PROTEIN"/>
    <property type="match status" value="1"/>
</dbReference>
<keyword evidence="4" id="KW-0010">Activator</keyword>
<dbReference type="Gene3D" id="3.30.730.10">
    <property type="entry name" value="AP2/ERF domain"/>
    <property type="match status" value="1"/>
</dbReference>
<dbReference type="InterPro" id="IPR036955">
    <property type="entry name" value="AP2/ERF_dom_sf"/>
</dbReference>
<evidence type="ECO:0000259" key="9">
    <source>
        <dbReference type="PROSITE" id="PS51032"/>
    </source>
</evidence>
<keyword evidence="5" id="KW-0804">Transcription</keyword>
<comment type="similarity">
    <text evidence="7">Belongs to the AP2/ERF transcription factor family. ERF subfamily.</text>
</comment>
<gene>
    <name evidence="10" type="ORF">KI387_015337</name>
</gene>
<dbReference type="Pfam" id="PF00847">
    <property type="entry name" value="AP2"/>
    <property type="match status" value="1"/>
</dbReference>
<dbReference type="InterPro" id="IPR016177">
    <property type="entry name" value="DNA-bd_dom_sf"/>
</dbReference>
<evidence type="ECO:0000256" key="8">
    <source>
        <dbReference type="SAM" id="SignalP"/>
    </source>
</evidence>